<evidence type="ECO:0000313" key="1">
    <source>
        <dbReference type="Proteomes" id="UP000095283"/>
    </source>
</evidence>
<dbReference type="AlphaFoldDB" id="A0A1I7XTT8"/>
<evidence type="ECO:0000313" key="2">
    <source>
        <dbReference type="WBParaSite" id="Hba_20908"/>
    </source>
</evidence>
<protein>
    <submittedName>
        <fullName evidence="2">Uncharacterized protein</fullName>
    </submittedName>
</protein>
<name>A0A1I7XTT8_HETBA</name>
<organism evidence="1 2">
    <name type="scientific">Heterorhabditis bacteriophora</name>
    <name type="common">Entomopathogenic nematode worm</name>
    <dbReference type="NCBI Taxonomy" id="37862"/>
    <lineage>
        <taxon>Eukaryota</taxon>
        <taxon>Metazoa</taxon>
        <taxon>Ecdysozoa</taxon>
        <taxon>Nematoda</taxon>
        <taxon>Chromadorea</taxon>
        <taxon>Rhabditida</taxon>
        <taxon>Rhabditina</taxon>
        <taxon>Rhabditomorpha</taxon>
        <taxon>Strongyloidea</taxon>
        <taxon>Heterorhabditidae</taxon>
        <taxon>Heterorhabditis</taxon>
    </lineage>
</organism>
<sequence>MFHLNVLIFTKKIDKLEDELSTVFFSVFSLAADVDQVLHGVRHFHLKATRRIWRCSSDSF</sequence>
<dbReference type="Proteomes" id="UP000095283">
    <property type="component" value="Unplaced"/>
</dbReference>
<keyword evidence="1" id="KW-1185">Reference proteome</keyword>
<reference evidence="2" key="1">
    <citation type="submission" date="2016-11" db="UniProtKB">
        <authorList>
            <consortium name="WormBaseParasite"/>
        </authorList>
    </citation>
    <scope>IDENTIFICATION</scope>
</reference>
<proteinExistence type="predicted"/>
<dbReference type="WBParaSite" id="Hba_20908">
    <property type="protein sequence ID" value="Hba_20908"/>
    <property type="gene ID" value="Hba_20908"/>
</dbReference>
<accession>A0A1I7XTT8</accession>